<dbReference type="AlphaFoldDB" id="A0A1H2PQY0"/>
<dbReference type="PANTHER" id="PTHR11601:SF34">
    <property type="entry name" value="CYSTEINE DESULFURASE"/>
    <property type="match status" value="1"/>
</dbReference>
<feature type="modified residue" description="N6-(pyridoxal phosphate)lysine" evidence="13">
    <location>
        <position position="209"/>
    </location>
</feature>
<dbReference type="GO" id="GO:0030170">
    <property type="term" value="F:pyridoxal phosphate binding"/>
    <property type="evidence" value="ECO:0007669"/>
    <property type="project" value="UniProtKB-UniRule"/>
</dbReference>
<feature type="binding site" evidence="13">
    <location>
        <position position="246"/>
    </location>
    <ligand>
        <name>pyridoxal 5'-phosphate</name>
        <dbReference type="ChEBI" id="CHEBI:597326"/>
    </ligand>
</feature>
<dbReference type="Proteomes" id="UP000243719">
    <property type="component" value="Unassembled WGS sequence"/>
</dbReference>
<dbReference type="InterPro" id="IPR020578">
    <property type="entry name" value="Aminotrans_V_PyrdxlP_BS"/>
</dbReference>
<comment type="similarity">
    <text evidence="3 13">Belongs to the class-V pyridoxal-phosphate-dependent aminotransferase family. NifS/IscS subfamily.</text>
</comment>
<sequence length="407" mass="45378">MNNDMPHLPIYMDYSATTPIDPRVVDKMIPYLREQFGNPASRSHAYGWEAERAVEEAREEVAKLVNCDPREIIWTSGATESDNLAIKGAAHFYKGKGKHLITVKTEHKAVLDTCRELEREGYEVTYLDVQEDGLLDLAKLEAAIRPDTTLVSVMMVNNEIGVIQDVAAIGELCRSKGIVFHVDAAQATGKVVIDLATLKVDLMSFSAHKTYGPKGIGALYVRRKPRVRLEAQMHGGGHERGLRSGTLATHQIVGMGEAFRLAREEMGTENERVRALRDRLLAGLRSMEEIYVNGDMERRVPHNLNVSFNYVEGESLIMAVKDVAVSSGSACTSASLEPSYVLRALGRNDELAHSSIRFTVGRFTTEQDIDYVINLFENKIAKLRDLSPLWEMHKDGVDINSIQWAAH</sequence>
<dbReference type="Gene3D" id="3.90.1150.10">
    <property type="entry name" value="Aspartate Aminotransferase, domain 1"/>
    <property type="match status" value="1"/>
</dbReference>
<comment type="subunit">
    <text evidence="13">Homodimer. Forms a heterotetramer with IscU, interacts with other sulfur acceptors.</text>
</comment>
<feature type="binding site" evidence="13">
    <location>
        <begin position="206"/>
        <end position="208"/>
    </location>
    <ligand>
        <name>pyridoxal 5'-phosphate</name>
        <dbReference type="ChEBI" id="CHEBI:597326"/>
    </ligand>
</feature>
<dbReference type="GO" id="GO:0044571">
    <property type="term" value="P:[2Fe-2S] cluster assembly"/>
    <property type="evidence" value="ECO:0007669"/>
    <property type="project" value="UniProtKB-UniRule"/>
</dbReference>
<evidence type="ECO:0000256" key="7">
    <source>
        <dbReference type="ARBA" id="ARBA00022723"/>
    </source>
</evidence>
<dbReference type="InterPro" id="IPR000192">
    <property type="entry name" value="Aminotrans_V_dom"/>
</dbReference>
<keyword evidence="8 13" id="KW-0663">Pyridoxal phosphate</keyword>
<evidence type="ECO:0000256" key="11">
    <source>
        <dbReference type="ARBA" id="ARBA00050776"/>
    </source>
</evidence>
<dbReference type="RefSeq" id="WP_091909069.1">
    <property type="nucleotide sequence ID" value="NZ_FNLO01000007.1"/>
</dbReference>
<comment type="catalytic activity">
    <reaction evidence="11 13">
        <text>(sulfur carrier)-H + L-cysteine = (sulfur carrier)-SH + L-alanine</text>
        <dbReference type="Rhea" id="RHEA:43892"/>
        <dbReference type="Rhea" id="RHEA-COMP:14737"/>
        <dbReference type="Rhea" id="RHEA-COMP:14739"/>
        <dbReference type="ChEBI" id="CHEBI:29917"/>
        <dbReference type="ChEBI" id="CHEBI:35235"/>
        <dbReference type="ChEBI" id="CHEBI:57972"/>
        <dbReference type="ChEBI" id="CHEBI:64428"/>
        <dbReference type="EC" id="2.8.1.7"/>
    </reaction>
</comment>
<dbReference type="Pfam" id="PF00266">
    <property type="entry name" value="Aminotran_5"/>
    <property type="match status" value="1"/>
</dbReference>
<dbReference type="InterPro" id="IPR010240">
    <property type="entry name" value="Cys_deSase_IscS"/>
</dbReference>
<feature type="binding site" evidence="13">
    <location>
        <begin position="78"/>
        <end position="79"/>
    </location>
    <ligand>
        <name>pyridoxal 5'-phosphate</name>
        <dbReference type="ChEBI" id="CHEBI:597326"/>
    </ligand>
</feature>
<dbReference type="PROSITE" id="PS00595">
    <property type="entry name" value="AA_TRANSFER_CLASS_5"/>
    <property type="match status" value="1"/>
</dbReference>
<evidence type="ECO:0000256" key="3">
    <source>
        <dbReference type="ARBA" id="ARBA00006490"/>
    </source>
</evidence>
<evidence type="ECO:0000256" key="4">
    <source>
        <dbReference type="ARBA" id="ARBA00012239"/>
    </source>
</evidence>
<dbReference type="OrthoDB" id="9808002at2"/>
<organism evidence="16 17">
    <name type="scientific">Chitinasiproducens palmae</name>
    <dbReference type="NCBI Taxonomy" id="1770053"/>
    <lineage>
        <taxon>Bacteria</taxon>
        <taxon>Pseudomonadati</taxon>
        <taxon>Pseudomonadota</taxon>
        <taxon>Betaproteobacteria</taxon>
        <taxon>Burkholderiales</taxon>
        <taxon>Burkholderiaceae</taxon>
        <taxon>Chitinasiproducens</taxon>
    </lineage>
</organism>
<keyword evidence="13" id="KW-0963">Cytoplasm</keyword>
<keyword evidence="6 13" id="KW-0001">2Fe-2S</keyword>
<evidence type="ECO:0000256" key="8">
    <source>
        <dbReference type="ARBA" id="ARBA00022898"/>
    </source>
</evidence>
<evidence type="ECO:0000256" key="9">
    <source>
        <dbReference type="ARBA" id="ARBA00023004"/>
    </source>
</evidence>
<evidence type="ECO:0000256" key="14">
    <source>
        <dbReference type="RuleBase" id="RU004504"/>
    </source>
</evidence>
<feature type="binding site" description="via persulfide group" evidence="13">
    <location>
        <position position="331"/>
    </location>
    <ligand>
        <name>[2Fe-2S] cluster</name>
        <dbReference type="ChEBI" id="CHEBI:190135"/>
        <note>ligand shared with IscU</note>
    </ligand>
</feature>
<dbReference type="PIRSF" id="PIRSF005572">
    <property type="entry name" value="NifS"/>
    <property type="match status" value="1"/>
</dbReference>
<dbReference type="FunFam" id="3.40.640.10:FF:000003">
    <property type="entry name" value="Cysteine desulfurase IscS"/>
    <property type="match status" value="1"/>
</dbReference>
<evidence type="ECO:0000313" key="16">
    <source>
        <dbReference type="EMBL" id="SDV49265.1"/>
    </source>
</evidence>
<dbReference type="InterPro" id="IPR015421">
    <property type="entry name" value="PyrdxlP-dep_Trfase_major"/>
</dbReference>
<dbReference type="NCBIfam" id="NF010611">
    <property type="entry name" value="PRK14012.1"/>
    <property type="match status" value="1"/>
</dbReference>
<comment type="cofactor">
    <cofactor evidence="1 13 14">
        <name>pyridoxal 5'-phosphate</name>
        <dbReference type="ChEBI" id="CHEBI:597326"/>
    </cofactor>
</comment>
<evidence type="ECO:0000256" key="10">
    <source>
        <dbReference type="ARBA" id="ARBA00023014"/>
    </source>
</evidence>
<dbReference type="InterPro" id="IPR015422">
    <property type="entry name" value="PyrdxlP-dep_Trfase_small"/>
</dbReference>
<feature type="domain" description="Aminotransferase class V" evidence="15">
    <location>
        <begin position="10"/>
        <end position="372"/>
    </location>
</feature>
<keyword evidence="10 13" id="KW-0411">Iron-sulfur</keyword>
<evidence type="ECO:0000259" key="15">
    <source>
        <dbReference type="Pfam" id="PF00266"/>
    </source>
</evidence>
<dbReference type="NCBIfam" id="TIGR02006">
    <property type="entry name" value="IscS"/>
    <property type="match status" value="1"/>
</dbReference>
<comment type="function">
    <text evidence="13">Master enzyme that delivers sulfur to a number of partners involved in Fe-S cluster assembly, tRNA modification or cofactor biosynthesis. Catalyzes the removal of elemental sulfur atoms from cysteine to produce alanine. Functions as a sulfur delivery protein for Fe-S cluster synthesis onto IscU, an Fe-S scaffold assembly protein, as well as other S acceptor proteins.</text>
</comment>
<keyword evidence="9 13" id="KW-0408">Iron</keyword>
<dbReference type="InterPro" id="IPR016454">
    <property type="entry name" value="Cysteine_dSase"/>
</dbReference>
<protein>
    <recommendedName>
        <fullName evidence="12 13">Cysteine desulfurase IscS</fullName>
        <ecNumber evidence="4 13">2.8.1.7</ecNumber>
    </recommendedName>
</protein>
<dbReference type="UniPathway" id="UPA00266"/>
<dbReference type="EMBL" id="FNLO01000007">
    <property type="protein sequence ID" value="SDV49265.1"/>
    <property type="molecule type" value="Genomic_DNA"/>
</dbReference>
<feature type="binding site" evidence="13">
    <location>
        <position position="158"/>
    </location>
    <ligand>
        <name>pyridoxal 5'-phosphate</name>
        <dbReference type="ChEBI" id="CHEBI:597326"/>
    </ligand>
</feature>
<evidence type="ECO:0000256" key="5">
    <source>
        <dbReference type="ARBA" id="ARBA00022679"/>
    </source>
</evidence>
<dbReference type="GO" id="GO:0051537">
    <property type="term" value="F:2 iron, 2 sulfur cluster binding"/>
    <property type="evidence" value="ECO:0007669"/>
    <property type="project" value="UniProtKB-UniRule"/>
</dbReference>
<dbReference type="FunFam" id="3.90.1150.10:FF:000002">
    <property type="entry name" value="Cysteine desulfurase IscS"/>
    <property type="match status" value="1"/>
</dbReference>
<dbReference type="Gene3D" id="3.40.640.10">
    <property type="entry name" value="Type I PLP-dependent aspartate aminotransferase-like (Major domain)"/>
    <property type="match status" value="1"/>
</dbReference>
<evidence type="ECO:0000256" key="13">
    <source>
        <dbReference type="HAMAP-Rule" id="MF_00331"/>
    </source>
</evidence>
<dbReference type="GO" id="GO:0031071">
    <property type="term" value="F:cysteine desulfurase activity"/>
    <property type="evidence" value="ECO:0007669"/>
    <property type="project" value="UniProtKB-UniRule"/>
</dbReference>
<dbReference type="STRING" id="1770053.SAMN05216551_107197"/>
<dbReference type="GO" id="GO:1990221">
    <property type="term" value="C:L-cysteine desulfurase complex"/>
    <property type="evidence" value="ECO:0007669"/>
    <property type="project" value="UniProtKB-ARBA"/>
</dbReference>
<evidence type="ECO:0000313" key="17">
    <source>
        <dbReference type="Proteomes" id="UP000243719"/>
    </source>
</evidence>
<dbReference type="HAMAP" id="MF_00331">
    <property type="entry name" value="Cys_desulf_IscS"/>
    <property type="match status" value="1"/>
</dbReference>
<proteinExistence type="inferred from homology"/>
<dbReference type="EC" id="2.8.1.7" evidence="4 13"/>
<keyword evidence="5 13" id="KW-0808">Transferase</keyword>
<evidence type="ECO:0000256" key="2">
    <source>
        <dbReference type="ARBA" id="ARBA00005151"/>
    </source>
</evidence>
<gene>
    <name evidence="13" type="primary">iscS</name>
    <name evidence="16" type="ORF">SAMN05216551_107197</name>
</gene>
<comment type="pathway">
    <text evidence="2 13">Cofactor biosynthesis; iron-sulfur cluster biosynthesis.</text>
</comment>
<accession>A0A1H2PQY0</accession>
<dbReference type="PANTHER" id="PTHR11601">
    <property type="entry name" value="CYSTEINE DESULFURYLASE FAMILY MEMBER"/>
    <property type="match status" value="1"/>
</dbReference>
<reference evidence="17" key="1">
    <citation type="submission" date="2016-09" db="EMBL/GenBank/DDBJ databases">
        <authorList>
            <person name="Varghese N."/>
            <person name="Submissions S."/>
        </authorList>
    </citation>
    <scope>NUCLEOTIDE SEQUENCE [LARGE SCALE GENOMIC DNA]</scope>
    <source>
        <strain evidence="17">JS23</strain>
    </source>
</reference>
<name>A0A1H2PQY0_9BURK</name>
<comment type="subcellular location">
    <subcellularLocation>
        <location evidence="13">Cytoplasm</location>
    </subcellularLocation>
</comment>
<feature type="active site" description="Cysteine persulfide intermediate" evidence="13">
    <location>
        <position position="331"/>
    </location>
</feature>
<dbReference type="InterPro" id="IPR015424">
    <property type="entry name" value="PyrdxlP-dep_Trfase"/>
</dbReference>
<evidence type="ECO:0000256" key="6">
    <source>
        <dbReference type="ARBA" id="ARBA00022714"/>
    </source>
</evidence>
<keyword evidence="17" id="KW-1185">Reference proteome</keyword>
<dbReference type="SUPFAM" id="SSF53383">
    <property type="entry name" value="PLP-dependent transferases"/>
    <property type="match status" value="1"/>
</dbReference>
<evidence type="ECO:0000256" key="12">
    <source>
        <dbReference type="ARBA" id="ARBA00072125"/>
    </source>
</evidence>
<keyword evidence="7 13" id="KW-0479">Metal-binding</keyword>
<feature type="binding site" evidence="13">
    <location>
        <position position="186"/>
    </location>
    <ligand>
        <name>pyridoxal 5'-phosphate</name>
        <dbReference type="ChEBI" id="CHEBI:597326"/>
    </ligand>
</feature>
<evidence type="ECO:0000256" key="1">
    <source>
        <dbReference type="ARBA" id="ARBA00001933"/>
    </source>
</evidence>
<dbReference type="GO" id="GO:0046872">
    <property type="term" value="F:metal ion binding"/>
    <property type="evidence" value="ECO:0007669"/>
    <property type="project" value="UniProtKB-KW"/>
</dbReference>